<reference evidence="1" key="1">
    <citation type="submission" date="2020-02" db="EMBL/GenBank/DDBJ databases">
        <authorList>
            <person name="Meier V. D."/>
        </authorList>
    </citation>
    <scope>NUCLEOTIDE SEQUENCE</scope>
    <source>
        <strain evidence="1">AVDCRST_MAG86</strain>
    </source>
</reference>
<protein>
    <submittedName>
        <fullName evidence="1">Lysine Biosynthetic Amino Acid Carrier Protein LysW</fullName>
    </submittedName>
</protein>
<dbReference type="AlphaFoldDB" id="A0A6J4VQ34"/>
<dbReference type="NCBIfam" id="TIGR01206">
    <property type="entry name" value="lysW"/>
    <property type="match status" value="1"/>
</dbReference>
<proteinExistence type="predicted"/>
<organism evidence="1">
    <name type="scientific">uncultured Truepera sp</name>
    <dbReference type="NCBI Taxonomy" id="543023"/>
    <lineage>
        <taxon>Bacteria</taxon>
        <taxon>Thermotogati</taxon>
        <taxon>Deinococcota</taxon>
        <taxon>Deinococci</taxon>
        <taxon>Trueperales</taxon>
        <taxon>Trueperaceae</taxon>
        <taxon>Truepera</taxon>
        <taxon>environmental samples</taxon>
    </lineage>
</organism>
<evidence type="ECO:0000313" key="1">
    <source>
        <dbReference type="EMBL" id="CAA9585828.1"/>
    </source>
</evidence>
<name>A0A6J4VQ34_9DEIN</name>
<accession>A0A6J4VQ34</accession>
<dbReference type="Gene3D" id="2.20.28.160">
    <property type="match status" value="1"/>
</dbReference>
<dbReference type="Pfam" id="PF21344">
    <property type="entry name" value="Zn_ribbon_LysW"/>
    <property type="match status" value="1"/>
</dbReference>
<dbReference type="EMBL" id="CADCWP010000316">
    <property type="protein sequence ID" value="CAA9585828.1"/>
    <property type="molecule type" value="Genomic_DNA"/>
</dbReference>
<dbReference type="InterPro" id="IPR005906">
    <property type="entry name" value="LysW"/>
</dbReference>
<sequence length="55" mass="6047">MLETIETPYGSVEVDTQTAELGELLVTDDGTELEVVGLDPLRLEPAPEEDEDWGE</sequence>
<gene>
    <name evidence="1" type="ORF">AVDCRST_MAG86-3737</name>
</gene>